<comment type="caution">
    <text evidence="9">The sequence shown here is derived from an EMBL/GenBank/DDBJ whole genome shotgun (WGS) entry which is preliminary data.</text>
</comment>
<evidence type="ECO:0000256" key="6">
    <source>
        <dbReference type="ARBA" id="ARBA00023277"/>
    </source>
</evidence>
<keyword evidence="4 8" id="KW-0732">Signal</keyword>
<evidence type="ECO:0000313" key="10">
    <source>
        <dbReference type="Proteomes" id="UP000176037"/>
    </source>
</evidence>
<evidence type="ECO:0000256" key="3">
    <source>
        <dbReference type="ARBA" id="ARBA00022651"/>
    </source>
</evidence>
<proteinExistence type="predicted"/>
<evidence type="ECO:0000256" key="2">
    <source>
        <dbReference type="ARBA" id="ARBA00022525"/>
    </source>
</evidence>
<dbReference type="OrthoDB" id="9801763at2"/>
<dbReference type="PANTHER" id="PTHR38050">
    <property type="match status" value="1"/>
</dbReference>
<protein>
    <recommendedName>
        <fullName evidence="11">Polyhydroxybutyrate depolymerase</fullName>
    </recommendedName>
</protein>
<dbReference type="InterPro" id="IPR029058">
    <property type="entry name" value="AB_hydrolase_fold"/>
</dbReference>
<dbReference type="RefSeq" id="WP_070175595.1">
    <property type="nucleotide sequence ID" value="NZ_BMJR01000001.1"/>
</dbReference>
<name>A0A1E8FFE2_9ALTE</name>
<keyword evidence="6" id="KW-0119">Carbohydrate metabolism</keyword>
<reference evidence="9 10" key="1">
    <citation type="submission" date="2016-09" db="EMBL/GenBank/DDBJ databases">
        <title>Alteromonas lipolytica, a new species isolated from sea water.</title>
        <authorList>
            <person name="Wu Y.-H."/>
            <person name="Cheng H."/>
            <person name="Xu X.-W."/>
        </authorList>
    </citation>
    <scope>NUCLEOTIDE SEQUENCE [LARGE SCALE GENOMIC DNA]</scope>
    <source>
        <strain evidence="9 10">JW12</strain>
    </source>
</reference>
<dbReference type="Pfam" id="PF10503">
    <property type="entry name" value="Esterase_PHB"/>
    <property type="match status" value="1"/>
</dbReference>
<organism evidence="9 10">
    <name type="scientific">Alteromonas lipolytica</name>
    <dbReference type="NCBI Taxonomy" id="1856405"/>
    <lineage>
        <taxon>Bacteria</taxon>
        <taxon>Pseudomonadati</taxon>
        <taxon>Pseudomonadota</taxon>
        <taxon>Gammaproteobacteria</taxon>
        <taxon>Alteromonadales</taxon>
        <taxon>Alteromonadaceae</taxon>
        <taxon>Alteromonas/Salinimonas group</taxon>
        <taxon>Alteromonas</taxon>
    </lineage>
</organism>
<dbReference type="InterPro" id="IPR043595">
    <property type="entry name" value="FaeB/C/D"/>
</dbReference>
<keyword evidence="2" id="KW-0964">Secreted</keyword>
<keyword evidence="5" id="KW-0378">Hydrolase</keyword>
<accession>A0A1E8FFE2</accession>
<evidence type="ECO:0000256" key="1">
    <source>
        <dbReference type="ARBA" id="ARBA00004613"/>
    </source>
</evidence>
<dbReference type="GO" id="GO:0005576">
    <property type="term" value="C:extracellular region"/>
    <property type="evidence" value="ECO:0007669"/>
    <property type="project" value="UniProtKB-SubCell"/>
</dbReference>
<evidence type="ECO:0000256" key="5">
    <source>
        <dbReference type="ARBA" id="ARBA00022801"/>
    </source>
</evidence>
<evidence type="ECO:0008006" key="11">
    <source>
        <dbReference type="Google" id="ProtNLM"/>
    </source>
</evidence>
<evidence type="ECO:0000256" key="8">
    <source>
        <dbReference type="SAM" id="SignalP"/>
    </source>
</evidence>
<gene>
    <name evidence="9" type="ORF">BFC17_13905</name>
</gene>
<keyword evidence="3" id="KW-0858">Xylan degradation</keyword>
<dbReference type="AlphaFoldDB" id="A0A1E8FFE2"/>
<dbReference type="GO" id="GO:0030600">
    <property type="term" value="F:feruloyl esterase activity"/>
    <property type="evidence" value="ECO:0007669"/>
    <property type="project" value="InterPro"/>
</dbReference>
<dbReference type="EMBL" id="MJIC01000010">
    <property type="protein sequence ID" value="OFI34677.1"/>
    <property type="molecule type" value="Genomic_DNA"/>
</dbReference>
<dbReference type="Proteomes" id="UP000176037">
    <property type="component" value="Unassembled WGS sequence"/>
</dbReference>
<sequence length="301" mass="33479">MIKPAVLLSSLFYVICLTISTPGLADPVMQQATLDGQLRSWRLYMPSSSSAKPLPLVFNFHGTGSSPENISALNQLEQLAGQEHFIVVAPQAEFSYEPGGRKTWNVEQLESPYDDVAFIRALIEHLISQYPIDLTRIYATGFSGGARMSSLLACELATTFAAIAPIAGVRFADNCKPASAMPVLTYHGKKDPVNHYVHQPDSPRYWHAGVEDAIHDWVNHNQCHSVSEENLQAGITKLTWSQCQDDVQVVFYRSAEGGHTWPDSPKAELLAKYGLGKTDNIAMTQFIWTFFRQYQRQSSAQ</sequence>
<feature type="chain" id="PRO_5009214251" description="Polyhydroxybutyrate depolymerase" evidence="8">
    <location>
        <begin position="26"/>
        <end position="301"/>
    </location>
</feature>
<keyword evidence="7" id="KW-0624">Polysaccharide degradation</keyword>
<dbReference type="SUPFAM" id="SSF53474">
    <property type="entry name" value="alpha/beta-Hydrolases"/>
    <property type="match status" value="1"/>
</dbReference>
<comment type="subcellular location">
    <subcellularLocation>
        <location evidence="1">Secreted</location>
    </subcellularLocation>
</comment>
<dbReference type="Gene3D" id="3.40.50.1820">
    <property type="entry name" value="alpha/beta hydrolase"/>
    <property type="match status" value="1"/>
</dbReference>
<dbReference type="GO" id="GO:0045493">
    <property type="term" value="P:xylan catabolic process"/>
    <property type="evidence" value="ECO:0007669"/>
    <property type="project" value="UniProtKB-KW"/>
</dbReference>
<feature type="signal peptide" evidence="8">
    <location>
        <begin position="1"/>
        <end position="25"/>
    </location>
</feature>
<evidence type="ECO:0000256" key="4">
    <source>
        <dbReference type="ARBA" id="ARBA00022729"/>
    </source>
</evidence>
<evidence type="ECO:0000256" key="7">
    <source>
        <dbReference type="ARBA" id="ARBA00023326"/>
    </source>
</evidence>
<dbReference type="PANTHER" id="PTHR38050:SF2">
    <property type="entry name" value="FERULOYL ESTERASE C-RELATED"/>
    <property type="match status" value="1"/>
</dbReference>
<dbReference type="STRING" id="1856405.BFC17_13905"/>
<keyword evidence="10" id="KW-1185">Reference proteome</keyword>
<evidence type="ECO:0000313" key="9">
    <source>
        <dbReference type="EMBL" id="OFI34677.1"/>
    </source>
</evidence>
<dbReference type="InterPro" id="IPR010126">
    <property type="entry name" value="Esterase_phb"/>
</dbReference>